<feature type="transmembrane region" description="Helical" evidence="1">
    <location>
        <begin position="57"/>
        <end position="84"/>
    </location>
</feature>
<reference evidence="2 3" key="1">
    <citation type="journal article" date="2020" name="Microb. Ecol.">
        <title>Ecogenomics of the Marine Benthic Filamentous Cyanobacterium Adonisia.</title>
        <authorList>
            <person name="Walter J.M."/>
            <person name="Coutinho F.H."/>
            <person name="Leomil L."/>
            <person name="Hargreaves P.I."/>
            <person name="Campeao M.E."/>
            <person name="Vieira V.V."/>
            <person name="Silva B.S."/>
            <person name="Fistarol G.O."/>
            <person name="Salomon P.S."/>
            <person name="Sawabe T."/>
            <person name="Mino S."/>
            <person name="Hosokawa M."/>
            <person name="Miyashita H."/>
            <person name="Maruyama F."/>
            <person name="van Verk M.C."/>
            <person name="Dutilh B.E."/>
            <person name="Thompson C.C."/>
            <person name="Thompson F.L."/>
        </authorList>
    </citation>
    <scope>NUCLEOTIDE SEQUENCE [LARGE SCALE GENOMIC DNA]</scope>
    <source>
        <strain evidence="2 3">CCMR0082</strain>
    </source>
</reference>
<dbReference type="Proteomes" id="UP000473574">
    <property type="component" value="Unassembled WGS sequence"/>
</dbReference>
<proteinExistence type="predicted"/>
<keyword evidence="1" id="KW-0472">Membrane</keyword>
<comment type="caution">
    <text evidence="2">The sequence shown here is derived from an EMBL/GenBank/DDBJ whole genome shotgun (WGS) entry which is preliminary data.</text>
</comment>
<evidence type="ECO:0000313" key="2">
    <source>
        <dbReference type="EMBL" id="NEZ64151.1"/>
    </source>
</evidence>
<accession>A0A6M0S870</accession>
<dbReference type="Gene3D" id="3.40.50.300">
    <property type="entry name" value="P-loop containing nucleotide triphosphate hydrolases"/>
    <property type="match status" value="1"/>
</dbReference>
<gene>
    <name evidence="2" type="ORF">D0962_15360</name>
</gene>
<name>A0A6M0S870_9CYAN</name>
<dbReference type="SUPFAM" id="SSF52540">
    <property type="entry name" value="P-loop containing nucleoside triphosphate hydrolases"/>
    <property type="match status" value="1"/>
</dbReference>
<keyword evidence="1" id="KW-0812">Transmembrane</keyword>
<dbReference type="EMBL" id="QZCE01000002">
    <property type="protein sequence ID" value="NEZ64151.1"/>
    <property type="molecule type" value="Genomic_DNA"/>
</dbReference>
<organism evidence="2 3">
    <name type="scientific">Adonisia turfae CCMR0082</name>
    <dbReference type="NCBI Taxonomy" id="2304604"/>
    <lineage>
        <taxon>Bacteria</taxon>
        <taxon>Bacillati</taxon>
        <taxon>Cyanobacteriota</taxon>
        <taxon>Adonisia</taxon>
        <taxon>Adonisia turfae</taxon>
    </lineage>
</organism>
<dbReference type="AlphaFoldDB" id="A0A6M0S870"/>
<keyword evidence="1" id="KW-1133">Transmembrane helix</keyword>
<evidence type="ECO:0000256" key="1">
    <source>
        <dbReference type="SAM" id="Phobius"/>
    </source>
</evidence>
<protein>
    <submittedName>
        <fullName evidence="2">Uncharacterized protein</fullName>
    </submittedName>
</protein>
<evidence type="ECO:0000313" key="3">
    <source>
        <dbReference type="Proteomes" id="UP000473574"/>
    </source>
</evidence>
<dbReference type="InterPro" id="IPR027417">
    <property type="entry name" value="P-loop_NTPase"/>
</dbReference>
<dbReference type="RefSeq" id="WP_163664210.1">
    <property type="nucleotide sequence ID" value="NZ_QZCE01000002.1"/>
</dbReference>
<sequence>MQAAIQLTPIKDRAAVIEQFDQDLKAGKLDIPELYRKAARDREHASLTNSIPQGLGLAGVTGISLIVIAGSPIGLVMLVAGGLVSSRVYLGLRRWQDFQDACTDNDFAEFLTDRELSEIEDLIASSGKPATPVLAESYAQLIDSMDDVVELEDSPLRKLAKQFRGEDTNASDAVVDTTAEPVRESAGDTATSADGVEISIYDDTQNTSDPQFIGNPFLKPADTLPKLDPTELIYPPIVLIWGGQGSGKTTLANKVIYTAVAASYLVCVADPHYGKGDWPGLPVYGKGGDYEECDLVMLAVLVESKKRYQQRVDQGTKPQDFQQLLVVLEEFTDWSDECSNSAEFIKKACKDFRKVGIHVLVVAHNNTIAATGGAKGNSQSFAKNSLQVESFSEMKDVSVGSQLTQMLRPTGECYVVAQGREVGKHTMPNLANWEPPIDANVQPFIIDLESLPSSRNNGNFTSEEAKYPDVFSKTINRIESGVVDLESVCELSSSAIIRVIKFVANGHRDEEITPRNITNNVANRDAGVSTVSDAREALDVLVYLKLAHSQSEGKSYLIAQ</sequence>